<dbReference type="Proteomes" id="UP001356170">
    <property type="component" value="Unassembled WGS sequence"/>
</dbReference>
<dbReference type="InterPro" id="IPR003439">
    <property type="entry name" value="ABC_transporter-like_ATP-bd"/>
</dbReference>
<evidence type="ECO:0000256" key="1">
    <source>
        <dbReference type="ARBA" id="ARBA00004651"/>
    </source>
</evidence>
<feature type="transmembrane region" description="Helical" evidence="7">
    <location>
        <begin position="73"/>
        <end position="97"/>
    </location>
</feature>
<keyword evidence="4" id="KW-0067">ATP-binding</keyword>
<gene>
    <name evidence="10" type="ORF">V3390_06415</name>
</gene>
<dbReference type="SUPFAM" id="SSF52540">
    <property type="entry name" value="P-loop containing nucleoside triphosphate hydrolases"/>
    <property type="match status" value="1"/>
</dbReference>
<evidence type="ECO:0000313" key="10">
    <source>
        <dbReference type="EMBL" id="MEF2155867.1"/>
    </source>
</evidence>
<dbReference type="SMART" id="SM00382">
    <property type="entry name" value="AAA"/>
    <property type="match status" value="1"/>
</dbReference>
<proteinExistence type="predicted"/>
<evidence type="ECO:0000256" key="6">
    <source>
        <dbReference type="ARBA" id="ARBA00023136"/>
    </source>
</evidence>
<dbReference type="Gene3D" id="1.20.1560.10">
    <property type="entry name" value="ABC transporter type 1, transmembrane domain"/>
    <property type="match status" value="1"/>
</dbReference>
<evidence type="ECO:0000259" key="9">
    <source>
        <dbReference type="PROSITE" id="PS50929"/>
    </source>
</evidence>
<keyword evidence="6 7" id="KW-0472">Membrane</keyword>
<reference evidence="10 11" key="1">
    <citation type="submission" date="2024-01" db="EMBL/GenBank/DDBJ databases">
        <title>Novel species of the genus Luteimonas isolated from rivers.</title>
        <authorList>
            <person name="Lu H."/>
        </authorList>
    </citation>
    <scope>NUCLEOTIDE SEQUENCE [LARGE SCALE GENOMIC DNA]</scope>
    <source>
        <strain evidence="10 11">FXH3W</strain>
    </source>
</reference>
<keyword evidence="5 7" id="KW-1133">Transmembrane helix</keyword>
<dbReference type="PROSITE" id="PS00211">
    <property type="entry name" value="ABC_TRANSPORTER_1"/>
    <property type="match status" value="1"/>
</dbReference>
<evidence type="ECO:0000256" key="2">
    <source>
        <dbReference type="ARBA" id="ARBA00022692"/>
    </source>
</evidence>
<dbReference type="RefSeq" id="WP_331703853.1">
    <property type="nucleotide sequence ID" value="NZ_JAZHBO010000002.1"/>
</dbReference>
<dbReference type="InterPro" id="IPR017871">
    <property type="entry name" value="ABC_transporter-like_CS"/>
</dbReference>
<dbReference type="InterPro" id="IPR003593">
    <property type="entry name" value="AAA+_ATPase"/>
</dbReference>
<dbReference type="InterPro" id="IPR011527">
    <property type="entry name" value="ABC1_TM_dom"/>
</dbReference>
<dbReference type="InterPro" id="IPR011918">
    <property type="entry name" value="ABC_MsbA_ATP-bd"/>
</dbReference>
<feature type="transmembrane region" description="Helical" evidence="7">
    <location>
        <begin position="288"/>
        <end position="310"/>
    </location>
</feature>
<feature type="transmembrane region" description="Helical" evidence="7">
    <location>
        <begin position="173"/>
        <end position="195"/>
    </location>
</feature>
<name>A0ABU7UZF8_9GAMM</name>
<dbReference type="InterPro" id="IPR027417">
    <property type="entry name" value="P-loop_NTPase"/>
</dbReference>
<dbReference type="Gene3D" id="3.40.50.300">
    <property type="entry name" value="P-loop containing nucleotide triphosphate hydrolases"/>
    <property type="match status" value="1"/>
</dbReference>
<feature type="transmembrane region" description="Helical" evidence="7">
    <location>
        <begin position="33"/>
        <end position="53"/>
    </location>
</feature>
<dbReference type="InterPro" id="IPR036640">
    <property type="entry name" value="ABC1_TM_sf"/>
</dbReference>
<keyword evidence="11" id="KW-1185">Reference proteome</keyword>
<dbReference type="SUPFAM" id="SSF90123">
    <property type="entry name" value="ABC transporter transmembrane region"/>
    <property type="match status" value="1"/>
</dbReference>
<dbReference type="PANTHER" id="PTHR43394">
    <property type="entry name" value="ATP-DEPENDENT PERMEASE MDL1, MITOCHONDRIAL"/>
    <property type="match status" value="1"/>
</dbReference>
<dbReference type="NCBIfam" id="TIGR02204">
    <property type="entry name" value="MsbA_rel"/>
    <property type="match status" value="1"/>
</dbReference>
<evidence type="ECO:0000313" key="11">
    <source>
        <dbReference type="Proteomes" id="UP001356170"/>
    </source>
</evidence>
<comment type="subcellular location">
    <subcellularLocation>
        <location evidence="1">Cell membrane</location>
        <topology evidence="1">Multi-pass membrane protein</topology>
    </subcellularLocation>
</comment>
<dbReference type="PROSITE" id="PS50893">
    <property type="entry name" value="ABC_TRANSPORTER_2"/>
    <property type="match status" value="1"/>
</dbReference>
<evidence type="ECO:0000256" key="4">
    <source>
        <dbReference type="ARBA" id="ARBA00022840"/>
    </source>
</evidence>
<keyword evidence="3" id="KW-0547">Nucleotide-binding</keyword>
<dbReference type="PROSITE" id="PS50929">
    <property type="entry name" value="ABC_TM1F"/>
    <property type="match status" value="1"/>
</dbReference>
<feature type="domain" description="ABC transporter" evidence="8">
    <location>
        <begin position="348"/>
        <end position="584"/>
    </location>
</feature>
<feature type="transmembrane region" description="Helical" evidence="7">
    <location>
        <begin position="150"/>
        <end position="167"/>
    </location>
</feature>
<feature type="transmembrane region" description="Helical" evidence="7">
    <location>
        <begin position="254"/>
        <end position="276"/>
    </location>
</feature>
<accession>A0ABU7UZF8</accession>
<dbReference type="CDD" id="cd18575">
    <property type="entry name" value="ABC_6TM_bac_exporter_ABCB8_10_like"/>
    <property type="match status" value="1"/>
</dbReference>
<evidence type="ECO:0000256" key="5">
    <source>
        <dbReference type="ARBA" id="ARBA00022989"/>
    </source>
</evidence>
<dbReference type="Pfam" id="PF00664">
    <property type="entry name" value="ABC_membrane"/>
    <property type="match status" value="1"/>
</dbReference>
<feature type="domain" description="ABC transmembrane type-1" evidence="9">
    <location>
        <begin position="34"/>
        <end position="315"/>
    </location>
</feature>
<evidence type="ECO:0000259" key="8">
    <source>
        <dbReference type="PROSITE" id="PS50893"/>
    </source>
</evidence>
<evidence type="ECO:0000256" key="7">
    <source>
        <dbReference type="SAM" id="Phobius"/>
    </source>
</evidence>
<keyword evidence="2 7" id="KW-0812">Transmembrane</keyword>
<dbReference type="EMBL" id="JAZHBO010000002">
    <property type="protein sequence ID" value="MEF2155867.1"/>
    <property type="molecule type" value="Genomic_DNA"/>
</dbReference>
<dbReference type="InterPro" id="IPR039421">
    <property type="entry name" value="Type_1_exporter"/>
</dbReference>
<sequence length="591" mass="63573">MTEVDKSSKLSRSEVFRSLRGVTPLLSRHKGLLIGWLLALGVTSSATLTLPIAARRIIDQGLGASMAHTNKAFVFAVAVAIIMAIGTAIRFYFISLLGERTVGDLRKQLYSHLIGMDLAFHDRHRSGDLISRLTADAELLRSVIGSTISVALRSLVTVFGSLAMLFVTSPRLAAYTLIGIPLAVLPIVFAGRTLAKASRRSQDRIGDANSLATETLQGVATVQSNTREDYERGRYTQSMDLAVRTARKRITTQSLVTALVMLLVFCSIIALLWLGANDVTQGHMSGGTLAQFLFYAIIGAGSVGALAEVWNELQKAGGGMSRISELLETPAAVQDTGNARPESVRGELQFRDVRFEYANRCDRPAIHGFNLHIQPGERVALVGPSGAGKTTVLNLLMRFYDPTDGSIAVDGTDIRQVSLQSLRENIALVPQSPSLFAASVMDNIRYGRLDAGDDEVIAAARAANALEFIQALPEGFNTLLGERGARLSGGQQQRVAIARAILKNAPILLLDEATSALDAQSERAVQEALEHLMANRTSLVIAHRLATVRNSDRIVVMDQGTITAIGTHDSLLAEGGLYADLAALQFMAMES</sequence>
<dbReference type="Pfam" id="PF00005">
    <property type="entry name" value="ABC_tran"/>
    <property type="match status" value="1"/>
</dbReference>
<evidence type="ECO:0000256" key="3">
    <source>
        <dbReference type="ARBA" id="ARBA00022741"/>
    </source>
</evidence>
<dbReference type="PANTHER" id="PTHR43394:SF1">
    <property type="entry name" value="ATP-BINDING CASSETTE SUB-FAMILY B MEMBER 10, MITOCHONDRIAL"/>
    <property type="match status" value="1"/>
</dbReference>
<protein>
    <submittedName>
        <fullName evidence="10">ABC transporter transmembrane domain-containing protein</fullName>
    </submittedName>
</protein>
<comment type="caution">
    <text evidence="10">The sequence shown here is derived from an EMBL/GenBank/DDBJ whole genome shotgun (WGS) entry which is preliminary data.</text>
</comment>
<organism evidence="10 11">
    <name type="scientific">Aquilutibacter rugosus</name>
    <dbReference type="NCBI Taxonomy" id="3115820"/>
    <lineage>
        <taxon>Bacteria</taxon>
        <taxon>Pseudomonadati</taxon>
        <taxon>Pseudomonadota</taxon>
        <taxon>Gammaproteobacteria</taxon>
        <taxon>Lysobacterales</taxon>
        <taxon>Lysobacteraceae</taxon>
        <taxon>Aquilutibacter</taxon>
    </lineage>
</organism>